<dbReference type="EMBL" id="BSBI01000014">
    <property type="protein sequence ID" value="GLF98297.1"/>
    <property type="molecule type" value="Genomic_DNA"/>
</dbReference>
<sequence>MRRLRDDLARALDQARPADAQEVFAALCAHLGERRGRPVVLRLVDFPPQTASGLYLDLEDRDVICVQAGTPPLHQLIIFGHEVWHMVAGHGGHHDSGPAAAARLAAESLPGPSPEPGRDAPLGAAVHSLAARTDFRQAEENEAEAFGLELGAHLRHWLERAPEAAAPRTSDAQRIKHLLGHHRG</sequence>
<keyword evidence="2" id="KW-1185">Reference proteome</keyword>
<proteinExistence type="predicted"/>
<evidence type="ECO:0000313" key="2">
    <source>
        <dbReference type="Proteomes" id="UP001291653"/>
    </source>
</evidence>
<evidence type="ECO:0000313" key="1">
    <source>
        <dbReference type="EMBL" id="GLF98297.1"/>
    </source>
</evidence>
<protein>
    <submittedName>
        <fullName evidence="1">Toxin-antitoxin system, toxin component</fullName>
    </submittedName>
</protein>
<reference evidence="1 2" key="1">
    <citation type="submission" date="2022-10" db="EMBL/GenBank/DDBJ databases">
        <title>Draft genome sequence of Streptomyces sp. YSPA8.</title>
        <authorList>
            <person name="Moriuchi R."/>
            <person name="Dohra H."/>
            <person name="Yamamura H."/>
            <person name="Kodani S."/>
        </authorList>
    </citation>
    <scope>NUCLEOTIDE SEQUENCE [LARGE SCALE GENOMIC DNA]</scope>
    <source>
        <strain evidence="1 2">YSPA8</strain>
    </source>
</reference>
<organism evidence="1 2">
    <name type="scientific">Streptomyces yaizuensis</name>
    <dbReference type="NCBI Taxonomy" id="2989713"/>
    <lineage>
        <taxon>Bacteria</taxon>
        <taxon>Bacillati</taxon>
        <taxon>Actinomycetota</taxon>
        <taxon>Actinomycetes</taxon>
        <taxon>Kitasatosporales</taxon>
        <taxon>Streptomycetaceae</taxon>
        <taxon>Streptomyces</taxon>
    </lineage>
</organism>
<name>A0ABQ5P6T0_9ACTN</name>
<dbReference type="Proteomes" id="UP001291653">
    <property type="component" value="Unassembled WGS sequence"/>
</dbReference>
<accession>A0ABQ5P6T0</accession>
<comment type="caution">
    <text evidence="1">The sequence shown here is derived from an EMBL/GenBank/DDBJ whole genome shotgun (WGS) entry which is preliminary data.</text>
</comment>
<dbReference type="RefSeq" id="WP_323450283.1">
    <property type="nucleotide sequence ID" value="NZ_BSBI01000014.1"/>
</dbReference>
<gene>
    <name evidence="1" type="ORF">SYYSPA8_28390</name>
</gene>